<evidence type="ECO:0000313" key="1">
    <source>
        <dbReference type="EMBL" id="EMI24724.1"/>
    </source>
</evidence>
<sequence>MKTLCIHFRRTAGAVSRLIHFGDDAYTLPPPFFAEPFGILQILGGNEFHL</sequence>
<dbReference type="PATRIC" id="fig|1263868.3.peg.5101"/>
<evidence type="ECO:0000313" key="2">
    <source>
        <dbReference type="Proteomes" id="UP000011996"/>
    </source>
</evidence>
<protein>
    <submittedName>
        <fullName evidence="1">Uncharacterized protein</fullName>
    </submittedName>
</protein>
<organism evidence="1 2">
    <name type="scientific">Rhodopirellula europaea SH398</name>
    <dbReference type="NCBI Taxonomy" id="1263868"/>
    <lineage>
        <taxon>Bacteria</taxon>
        <taxon>Pseudomonadati</taxon>
        <taxon>Planctomycetota</taxon>
        <taxon>Planctomycetia</taxon>
        <taxon>Pirellulales</taxon>
        <taxon>Pirellulaceae</taxon>
        <taxon>Rhodopirellula</taxon>
    </lineage>
</organism>
<name>M5SEX9_9BACT</name>
<dbReference type="Proteomes" id="UP000011996">
    <property type="component" value="Unassembled WGS sequence"/>
</dbReference>
<dbReference type="AlphaFoldDB" id="M5SEX9"/>
<proteinExistence type="predicted"/>
<comment type="caution">
    <text evidence="1">The sequence shown here is derived from an EMBL/GenBank/DDBJ whole genome shotgun (WGS) entry which is preliminary data.</text>
</comment>
<accession>M5SEX9</accession>
<dbReference type="EMBL" id="ANOF01000151">
    <property type="protein sequence ID" value="EMI24724.1"/>
    <property type="molecule type" value="Genomic_DNA"/>
</dbReference>
<gene>
    <name evidence="1" type="ORF">RESH_04705</name>
</gene>
<reference evidence="1 2" key="1">
    <citation type="journal article" date="2013" name="Mar. Genomics">
        <title>Expression of sulfatases in Rhodopirellula baltica and the diversity of sulfatases in the genus Rhodopirellula.</title>
        <authorList>
            <person name="Wegner C.E."/>
            <person name="Richter-Heitmann T."/>
            <person name="Klindworth A."/>
            <person name="Klockow C."/>
            <person name="Richter M."/>
            <person name="Achstetter T."/>
            <person name="Glockner F.O."/>
            <person name="Harder J."/>
        </authorList>
    </citation>
    <scope>NUCLEOTIDE SEQUENCE [LARGE SCALE GENOMIC DNA]</scope>
    <source>
        <strain evidence="1 2">SH398</strain>
    </source>
</reference>